<dbReference type="PANTHER" id="PTHR35936:SF17">
    <property type="entry name" value="ARGININE-BINDING EXTRACELLULAR PROTEIN ARTP"/>
    <property type="match status" value="1"/>
</dbReference>
<dbReference type="Pfam" id="PF00497">
    <property type="entry name" value="SBP_bac_3"/>
    <property type="match status" value="1"/>
</dbReference>
<evidence type="ECO:0000259" key="7">
    <source>
        <dbReference type="SMART" id="SM00079"/>
    </source>
</evidence>
<dbReference type="PROSITE" id="PS01039">
    <property type="entry name" value="SBP_BACTERIAL_3"/>
    <property type="match status" value="1"/>
</dbReference>
<dbReference type="InterPro" id="IPR018313">
    <property type="entry name" value="SBP_3_CS"/>
</dbReference>
<dbReference type="SUPFAM" id="SSF53850">
    <property type="entry name" value="Periplasmic binding protein-like II"/>
    <property type="match status" value="1"/>
</dbReference>
<feature type="chain" id="PRO_5038523907" evidence="5">
    <location>
        <begin position="22"/>
        <end position="273"/>
    </location>
</feature>
<dbReference type="EMBL" id="RBXR01000001">
    <property type="protein sequence ID" value="RKT71666.1"/>
    <property type="molecule type" value="Genomic_DNA"/>
</dbReference>
<feature type="signal peptide" evidence="5">
    <location>
        <begin position="1"/>
        <end position="21"/>
    </location>
</feature>
<evidence type="ECO:0000313" key="9">
    <source>
        <dbReference type="Proteomes" id="UP000272729"/>
    </source>
</evidence>
<evidence type="ECO:0000313" key="8">
    <source>
        <dbReference type="EMBL" id="RKT71666.1"/>
    </source>
</evidence>
<evidence type="ECO:0000256" key="1">
    <source>
        <dbReference type="ARBA" id="ARBA00004196"/>
    </source>
</evidence>
<dbReference type="Proteomes" id="UP000272729">
    <property type="component" value="Unassembled WGS sequence"/>
</dbReference>
<dbReference type="InterPro" id="IPR001320">
    <property type="entry name" value="Iontro_rcpt_C"/>
</dbReference>
<protein>
    <submittedName>
        <fullName evidence="8">Amino acid ABC transporter substrate-binding protein (PAAT family)</fullName>
    </submittedName>
</protein>
<name>A0A495XEJ4_9PSEU</name>
<evidence type="ECO:0000256" key="2">
    <source>
        <dbReference type="ARBA" id="ARBA00010333"/>
    </source>
</evidence>
<evidence type="ECO:0000256" key="5">
    <source>
        <dbReference type="SAM" id="SignalP"/>
    </source>
</evidence>
<reference evidence="8 9" key="1">
    <citation type="submission" date="2018-10" db="EMBL/GenBank/DDBJ databases">
        <title>Sequencing the genomes of 1000 actinobacteria strains.</title>
        <authorList>
            <person name="Klenk H.-P."/>
        </authorList>
    </citation>
    <scope>NUCLEOTIDE SEQUENCE [LARGE SCALE GENOMIC DNA]</scope>
    <source>
        <strain evidence="8 9">DSM 43911</strain>
    </source>
</reference>
<dbReference type="RefSeq" id="WP_121224134.1">
    <property type="nucleotide sequence ID" value="NZ_JBIUBA010000001.1"/>
</dbReference>
<dbReference type="GO" id="GO:0016020">
    <property type="term" value="C:membrane"/>
    <property type="evidence" value="ECO:0007669"/>
    <property type="project" value="InterPro"/>
</dbReference>
<dbReference type="CDD" id="cd13624">
    <property type="entry name" value="PBP2_Arg_Lys_His"/>
    <property type="match status" value="1"/>
</dbReference>
<dbReference type="InterPro" id="IPR001638">
    <property type="entry name" value="Solute-binding_3/MltF_N"/>
</dbReference>
<dbReference type="PANTHER" id="PTHR35936">
    <property type="entry name" value="MEMBRANE-BOUND LYTIC MUREIN TRANSGLYCOSYLASE F"/>
    <property type="match status" value="1"/>
</dbReference>
<feature type="domain" description="Solute-binding protein family 3/N-terminal" evidence="6">
    <location>
        <begin position="48"/>
        <end position="269"/>
    </location>
</feature>
<dbReference type="GO" id="GO:0030313">
    <property type="term" value="C:cell envelope"/>
    <property type="evidence" value="ECO:0007669"/>
    <property type="project" value="UniProtKB-SubCell"/>
</dbReference>
<feature type="domain" description="Ionotropic glutamate receptor C-terminal" evidence="7">
    <location>
        <begin position="49"/>
        <end position="268"/>
    </location>
</feature>
<evidence type="ECO:0000259" key="6">
    <source>
        <dbReference type="SMART" id="SM00062"/>
    </source>
</evidence>
<gene>
    <name evidence="8" type="ORF">DFJ66_4959</name>
</gene>
<keyword evidence="3 5" id="KW-0732">Signal</keyword>
<dbReference type="Gene3D" id="3.40.190.10">
    <property type="entry name" value="Periplasmic binding protein-like II"/>
    <property type="match status" value="2"/>
</dbReference>
<sequence>MARRTRNVLALVPAIALAVVAAGCAEKVNTGSSGDTGSTNVSLVKSGKLVTCTHLSYKPFQYSEGDKTVGFDVDLVDLVAKELGVTQEIFDTPFENITSGTVFATNECDLAAAGMTITEERKQAIDFSEPYFDASQALLVKKDSPIKDLPDLKGKRLGVQQDTTGEEYANKNAAANGYTVVEFEDLPLMETAVRTGAVDAAINDNGVLYDYIKEFPDTAVTKEFDTGEKYGIGMKKGNSALLAKVNEVLKKAKENGEYDRIYEKWFGKKPEKK</sequence>
<comment type="similarity">
    <text evidence="2 4">Belongs to the bacterial solute-binding protein 3 family.</text>
</comment>
<organism evidence="8 9">
    <name type="scientific">Saccharothrix variisporea</name>
    <dbReference type="NCBI Taxonomy" id="543527"/>
    <lineage>
        <taxon>Bacteria</taxon>
        <taxon>Bacillati</taxon>
        <taxon>Actinomycetota</taxon>
        <taxon>Actinomycetes</taxon>
        <taxon>Pseudonocardiales</taxon>
        <taxon>Pseudonocardiaceae</taxon>
        <taxon>Saccharothrix</taxon>
    </lineage>
</organism>
<dbReference type="GO" id="GO:0015276">
    <property type="term" value="F:ligand-gated monoatomic ion channel activity"/>
    <property type="evidence" value="ECO:0007669"/>
    <property type="project" value="InterPro"/>
</dbReference>
<dbReference type="PROSITE" id="PS51257">
    <property type="entry name" value="PROKAR_LIPOPROTEIN"/>
    <property type="match status" value="1"/>
</dbReference>
<evidence type="ECO:0000256" key="3">
    <source>
        <dbReference type="ARBA" id="ARBA00022729"/>
    </source>
</evidence>
<evidence type="ECO:0000256" key="4">
    <source>
        <dbReference type="RuleBase" id="RU003744"/>
    </source>
</evidence>
<dbReference type="SMART" id="SM00079">
    <property type="entry name" value="PBPe"/>
    <property type="match status" value="1"/>
</dbReference>
<dbReference type="OrthoDB" id="8454826at2"/>
<dbReference type="AlphaFoldDB" id="A0A495XEJ4"/>
<proteinExistence type="inferred from homology"/>
<dbReference type="SMART" id="SM00062">
    <property type="entry name" value="PBPb"/>
    <property type="match status" value="1"/>
</dbReference>
<accession>A0A495XEJ4</accession>
<comment type="caution">
    <text evidence="8">The sequence shown here is derived from an EMBL/GenBank/DDBJ whole genome shotgun (WGS) entry which is preliminary data.</text>
</comment>
<keyword evidence="9" id="KW-1185">Reference proteome</keyword>
<comment type="subcellular location">
    <subcellularLocation>
        <location evidence="1">Cell envelope</location>
    </subcellularLocation>
</comment>